<evidence type="ECO:0000313" key="1">
    <source>
        <dbReference type="EMBL" id="KKM04187.1"/>
    </source>
</evidence>
<dbReference type="EMBL" id="LAZR01016512">
    <property type="protein sequence ID" value="KKM04187.1"/>
    <property type="molecule type" value="Genomic_DNA"/>
</dbReference>
<proteinExistence type="predicted"/>
<gene>
    <name evidence="1" type="ORF">LCGC14_1766740</name>
</gene>
<organism evidence="1">
    <name type="scientific">marine sediment metagenome</name>
    <dbReference type="NCBI Taxonomy" id="412755"/>
    <lineage>
        <taxon>unclassified sequences</taxon>
        <taxon>metagenomes</taxon>
        <taxon>ecological metagenomes</taxon>
    </lineage>
</organism>
<accession>A0A0F9HLY4</accession>
<sequence>MTFHYRVIYDVHDQREDWDNLTSRGVPYAFGVQAVVQDDPEVGVEIVYGKDYFIWRYDMWQTVDFNGLTDYLAHTTCAHVLFGRLMPREDWNKLSKRISDQKNGWLPGEEWED</sequence>
<protein>
    <submittedName>
        <fullName evidence="1">Uncharacterized protein</fullName>
    </submittedName>
</protein>
<name>A0A0F9HLY4_9ZZZZ</name>
<dbReference type="AlphaFoldDB" id="A0A0F9HLY4"/>
<reference evidence="1" key="1">
    <citation type="journal article" date="2015" name="Nature">
        <title>Complex archaea that bridge the gap between prokaryotes and eukaryotes.</title>
        <authorList>
            <person name="Spang A."/>
            <person name="Saw J.H."/>
            <person name="Jorgensen S.L."/>
            <person name="Zaremba-Niedzwiedzka K."/>
            <person name="Martijn J."/>
            <person name="Lind A.E."/>
            <person name="van Eijk R."/>
            <person name="Schleper C."/>
            <person name="Guy L."/>
            <person name="Ettema T.J."/>
        </authorList>
    </citation>
    <scope>NUCLEOTIDE SEQUENCE</scope>
</reference>
<comment type="caution">
    <text evidence="1">The sequence shown here is derived from an EMBL/GenBank/DDBJ whole genome shotgun (WGS) entry which is preliminary data.</text>
</comment>